<evidence type="ECO:0008006" key="3">
    <source>
        <dbReference type="Google" id="ProtNLM"/>
    </source>
</evidence>
<accession>A0A9P6QQG3</accession>
<dbReference type="Gene3D" id="3.30.710.10">
    <property type="entry name" value="Potassium Channel Kv1.1, Chain A"/>
    <property type="match status" value="1"/>
</dbReference>
<evidence type="ECO:0000313" key="1">
    <source>
        <dbReference type="EMBL" id="KAG0292916.1"/>
    </source>
</evidence>
<organism evidence="1 2">
    <name type="scientific">Linnemannia gamsii</name>
    <dbReference type="NCBI Taxonomy" id="64522"/>
    <lineage>
        <taxon>Eukaryota</taxon>
        <taxon>Fungi</taxon>
        <taxon>Fungi incertae sedis</taxon>
        <taxon>Mucoromycota</taxon>
        <taxon>Mortierellomycotina</taxon>
        <taxon>Mortierellomycetes</taxon>
        <taxon>Mortierellales</taxon>
        <taxon>Mortierellaceae</taxon>
        <taxon>Linnemannia</taxon>
    </lineage>
</organism>
<sequence length="387" mass="42991">MQSPALLVTHQEITLKVNTRLLSNKTSITISSEPDNTDSITWAVDLEHVDTTLRIAVGWRHGSDVAAEAVTNGNMYSFDIILSTNQDAKAKPRVTRSLLNNEHEVDIAQPAAPPAPTHLAPTPTPSKHRDTVALLLKDICSADIFFSFPADKILPNAVLCAHRFIISPYRILTMPISPKKGVLSLTEERFFIPNPNGNDGWSAHGFGCVVAPDKCASNLSGMISDALSRTGATLVKIGNISLATFCALLYYLYTGEIDLEPVTSRFAMFRFPSRCNNRVPLWIDQPLVLETTWEELLKASTLFEIPDLQTLCRENAITWINKDNAIMTLFGESAKNNPRVKKMALTIAVQNMDAIFASEKDPFVVYKDHPDYHEVLMEVMRLNVKNI</sequence>
<proteinExistence type="predicted"/>
<dbReference type="EMBL" id="JAAAIN010002464">
    <property type="protein sequence ID" value="KAG0292916.1"/>
    <property type="molecule type" value="Genomic_DNA"/>
</dbReference>
<dbReference type="OrthoDB" id="6359816at2759"/>
<comment type="caution">
    <text evidence="1">The sequence shown here is derived from an EMBL/GenBank/DDBJ whole genome shotgun (WGS) entry which is preliminary data.</text>
</comment>
<dbReference type="InterPro" id="IPR011333">
    <property type="entry name" value="SKP1/BTB/POZ_sf"/>
</dbReference>
<dbReference type="SUPFAM" id="SSF54695">
    <property type="entry name" value="POZ domain"/>
    <property type="match status" value="1"/>
</dbReference>
<gene>
    <name evidence="1" type="ORF">BGZ97_005475</name>
</gene>
<dbReference type="AlphaFoldDB" id="A0A9P6QQG3"/>
<dbReference type="Proteomes" id="UP000823405">
    <property type="component" value="Unassembled WGS sequence"/>
</dbReference>
<evidence type="ECO:0000313" key="2">
    <source>
        <dbReference type="Proteomes" id="UP000823405"/>
    </source>
</evidence>
<name>A0A9P6QQG3_9FUNG</name>
<keyword evidence="2" id="KW-1185">Reference proteome</keyword>
<protein>
    <recommendedName>
        <fullName evidence="3">BTB domain-containing protein</fullName>
    </recommendedName>
</protein>
<reference evidence="1" key="1">
    <citation type="journal article" date="2020" name="Fungal Divers.">
        <title>Resolving the Mortierellaceae phylogeny through synthesis of multi-gene phylogenetics and phylogenomics.</title>
        <authorList>
            <person name="Vandepol N."/>
            <person name="Liber J."/>
            <person name="Desiro A."/>
            <person name="Na H."/>
            <person name="Kennedy M."/>
            <person name="Barry K."/>
            <person name="Grigoriev I.V."/>
            <person name="Miller A.N."/>
            <person name="O'Donnell K."/>
            <person name="Stajich J.E."/>
            <person name="Bonito G."/>
        </authorList>
    </citation>
    <scope>NUCLEOTIDE SEQUENCE</scope>
    <source>
        <strain evidence="1">NVP60</strain>
    </source>
</reference>